<dbReference type="InterPro" id="IPR001387">
    <property type="entry name" value="Cro/C1-type_HTH"/>
</dbReference>
<feature type="domain" description="HTH cro/C1-type" evidence="1">
    <location>
        <begin position="10"/>
        <end position="65"/>
    </location>
</feature>
<proteinExistence type="predicted"/>
<evidence type="ECO:0000313" key="2">
    <source>
        <dbReference type="EMBL" id="CAA6808406.1"/>
    </source>
</evidence>
<dbReference type="PROSITE" id="PS50943">
    <property type="entry name" value="HTH_CROC1"/>
    <property type="match status" value="1"/>
</dbReference>
<dbReference type="AlphaFoldDB" id="A0A6S6SUX6"/>
<dbReference type="Pfam" id="PF01381">
    <property type="entry name" value="HTH_3"/>
    <property type="match status" value="1"/>
</dbReference>
<organism evidence="2">
    <name type="scientific">uncultured Thiotrichaceae bacterium</name>
    <dbReference type="NCBI Taxonomy" id="298394"/>
    <lineage>
        <taxon>Bacteria</taxon>
        <taxon>Pseudomonadati</taxon>
        <taxon>Pseudomonadota</taxon>
        <taxon>Gammaproteobacteria</taxon>
        <taxon>Thiotrichales</taxon>
        <taxon>Thiotrichaceae</taxon>
        <taxon>environmental samples</taxon>
    </lineage>
</organism>
<gene>
    <name evidence="2" type="ORF">HELGO_WM31887</name>
</gene>
<dbReference type="SMART" id="SM00530">
    <property type="entry name" value="HTH_XRE"/>
    <property type="match status" value="1"/>
</dbReference>
<sequence>MSAIQVAEFLKSRAQSLNLTHAEISRRSELSRQTLYRLFSADISQAKISTIVKISRALQVEPTDVMGIYFGRPVQSKSKHSVH</sequence>
<dbReference type="GO" id="GO:0003677">
    <property type="term" value="F:DNA binding"/>
    <property type="evidence" value="ECO:0007669"/>
    <property type="project" value="InterPro"/>
</dbReference>
<protein>
    <recommendedName>
        <fullName evidence="1">HTH cro/C1-type domain-containing protein</fullName>
    </recommendedName>
</protein>
<name>A0A6S6SUX6_9GAMM</name>
<reference evidence="2" key="1">
    <citation type="submission" date="2020-01" db="EMBL/GenBank/DDBJ databases">
        <authorList>
            <person name="Meier V. D."/>
            <person name="Meier V D."/>
        </authorList>
    </citation>
    <scope>NUCLEOTIDE SEQUENCE</scope>
    <source>
        <strain evidence="2">HLG_WM_MAG_09</strain>
    </source>
</reference>
<dbReference type="SUPFAM" id="SSF47413">
    <property type="entry name" value="lambda repressor-like DNA-binding domains"/>
    <property type="match status" value="1"/>
</dbReference>
<dbReference type="InterPro" id="IPR010982">
    <property type="entry name" value="Lambda_DNA-bd_dom_sf"/>
</dbReference>
<evidence type="ECO:0000259" key="1">
    <source>
        <dbReference type="PROSITE" id="PS50943"/>
    </source>
</evidence>
<dbReference type="Gene3D" id="1.10.260.40">
    <property type="entry name" value="lambda repressor-like DNA-binding domains"/>
    <property type="match status" value="1"/>
</dbReference>
<dbReference type="EMBL" id="CACVAT010000121">
    <property type="protein sequence ID" value="CAA6808406.1"/>
    <property type="molecule type" value="Genomic_DNA"/>
</dbReference>
<accession>A0A6S6SUX6</accession>